<dbReference type="CDD" id="cd00165">
    <property type="entry name" value="S4"/>
    <property type="match status" value="1"/>
</dbReference>
<dbReference type="GO" id="GO:0120159">
    <property type="term" value="F:rRNA pseudouridine synthase activity"/>
    <property type="evidence" value="ECO:0007669"/>
    <property type="project" value="UniProtKB-ARBA"/>
</dbReference>
<dbReference type="InterPro" id="IPR006145">
    <property type="entry name" value="PsdUridine_synth_RsuA/RluA"/>
</dbReference>
<dbReference type="InterPro" id="IPR042092">
    <property type="entry name" value="PsdUridine_s_RsuA/RluB/E/F_cat"/>
</dbReference>
<dbReference type="Pfam" id="PF01479">
    <property type="entry name" value="S4"/>
    <property type="match status" value="1"/>
</dbReference>
<name>A0A1I3VQ91_9LACT</name>
<evidence type="ECO:0000313" key="7">
    <source>
        <dbReference type="EMBL" id="SFJ97330.1"/>
    </source>
</evidence>
<evidence type="ECO:0000313" key="8">
    <source>
        <dbReference type="Proteomes" id="UP000199589"/>
    </source>
</evidence>
<dbReference type="Proteomes" id="UP000199589">
    <property type="component" value="Unassembled WGS sequence"/>
</dbReference>
<dbReference type="Pfam" id="PF00849">
    <property type="entry name" value="PseudoU_synth_2"/>
    <property type="match status" value="1"/>
</dbReference>
<dbReference type="InterPro" id="IPR020094">
    <property type="entry name" value="TruA/RsuA/RluB/E/F_N"/>
</dbReference>
<dbReference type="GO" id="GO:0003723">
    <property type="term" value="F:RNA binding"/>
    <property type="evidence" value="ECO:0007669"/>
    <property type="project" value="UniProtKB-KW"/>
</dbReference>
<dbReference type="EMBL" id="FOSJ01000004">
    <property type="protein sequence ID" value="SFJ97330.1"/>
    <property type="molecule type" value="Genomic_DNA"/>
</dbReference>
<keyword evidence="8" id="KW-1185">Reference proteome</keyword>
<evidence type="ECO:0000256" key="1">
    <source>
        <dbReference type="ARBA" id="ARBA00008348"/>
    </source>
</evidence>
<dbReference type="STRING" id="258723.GCA_900169305_00260"/>
<dbReference type="PANTHER" id="PTHR47683:SF2">
    <property type="entry name" value="RNA-BINDING S4 DOMAIN-CONTAINING PROTEIN"/>
    <property type="match status" value="1"/>
</dbReference>
<dbReference type="FunFam" id="3.30.70.1560:FF:000001">
    <property type="entry name" value="Pseudouridine synthase"/>
    <property type="match status" value="1"/>
</dbReference>
<dbReference type="Gene3D" id="3.10.290.10">
    <property type="entry name" value="RNA-binding S4 domain"/>
    <property type="match status" value="1"/>
</dbReference>
<reference evidence="8" key="1">
    <citation type="submission" date="2016-10" db="EMBL/GenBank/DDBJ databases">
        <authorList>
            <person name="Varghese N."/>
            <person name="Submissions S."/>
        </authorList>
    </citation>
    <scope>NUCLEOTIDE SEQUENCE [LARGE SCALE GENOMIC DNA]</scope>
    <source>
        <strain evidence="8">DSM 16108</strain>
    </source>
</reference>
<keyword evidence="2 4" id="KW-0694">RNA-binding</keyword>
<keyword evidence="3 5" id="KW-0413">Isomerase</keyword>
<evidence type="ECO:0000259" key="6">
    <source>
        <dbReference type="SMART" id="SM00363"/>
    </source>
</evidence>
<dbReference type="OrthoDB" id="9807213at2"/>
<dbReference type="InterPro" id="IPR020103">
    <property type="entry name" value="PsdUridine_synth_cat_dom_sf"/>
</dbReference>
<dbReference type="PROSITE" id="PS01149">
    <property type="entry name" value="PSI_RSU"/>
    <property type="match status" value="1"/>
</dbReference>
<dbReference type="SMART" id="SM00363">
    <property type="entry name" value="S4"/>
    <property type="match status" value="1"/>
</dbReference>
<dbReference type="Gene3D" id="3.30.70.580">
    <property type="entry name" value="Pseudouridine synthase I, catalytic domain, N-terminal subdomain"/>
    <property type="match status" value="1"/>
</dbReference>
<gene>
    <name evidence="7" type="ORF">SAMN04488569_100464</name>
</gene>
<accession>A0A1I3VQ91</accession>
<dbReference type="Gene3D" id="3.30.70.1560">
    <property type="entry name" value="Alpha-L RNA-binding motif"/>
    <property type="match status" value="1"/>
</dbReference>
<evidence type="ECO:0000256" key="2">
    <source>
        <dbReference type="ARBA" id="ARBA00022884"/>
    </source>
</evidence>
<dbReference type="FunFam" id="3.10.290.10:FF:000003">
    <property type="entry name" value="Pseudouridine synthase"/>
    <property type="match status" value="1"/>
</dbReference>
<organism evidence="7 8">
    <name type="scientific">Marinilactibacillus piezotolerans</name>
    <dbReference type="NCBI Taxonomy" id="258723"/>
    <lineage>
        <taxon>Bacteria</taxon>
        <taxon>Bacillati</taxon>
        <taxon>Bacillota</taxon>
        <taxon>Bacilli</taxon>
        <taxon>Lactobacillales</taxon>
        <taxon>Carnobacteriaceae</taxon>
        <taxon>Marinilactibacillus</taxon>
    </lineage>
</organism>
<dbReference type="InterPro" id="IPR002942">
    <property type="entry name" value="S4_RNA-bd"/>
</dbReference>
<dbReference type="EC" id="5.4.99.-" evidence="5"/>
<proteinExistence type="inferred from homology"/>
<dbReference type="NCBIfam" id="TIGR00093">
    <property type="entry name" value="pseudouridine synthase"/>
    <property type="match status" value="1"/>
</dbReference>
<protein>
    <recommendedName>
        <fullName evidence="5">Pseudouridine synthase</fullName>
        <ecNumber evidence="5">5.4.99.-</ecNumber>
    </recommendedName>
</protein>
<dbReference type="InterPro" id="IPR050343">
    <property type="entry name" value="RsuA_PseudoU_synthase"/>
</dbReference>
<dbReference type="RefSeq" id="WP_091895801.1">
    <property type="nucleotide sequence ID" value="NZ_FOSJ01000004.1"/>
</dbReference>
<dbReference type="PANTHER" id="PTHR47683">
    <property type="entry name" value="PSEUDOURIDINE SYNTHASE FAMILY PROTEIN-RELATED"/>
    <property type="match status" value="1"/>
</dbReference>
<dbReference type="SUPFAM" id="SSF55120">
    <property type="entry name" value="Pseudouridine synthase"/>
    <property type="match status" value="1"/>
</dbReference>
<dbReference type="FunFam" id="3.30.70.580:FF:000005">
    <property type="entry name" value="Pseudouridine synthase"/>
    <property type="match status" value="1"/>
</dbReference>
<dbReference type="InterPro" id="IPR036986">
    <property type="entry name" value="S4_RNA-bd_sf"/>
</dbReference>
<evidence type="ECO:0000256" key="3">
    <source>
        <dbReference type="ARBA" id="ARBA00023235"/>
    </source>
</evidence>
<dbReference type="AlphaFoldDB" id="A0A1I3VQ91"/>
<dbReference type="InterPro" id="IPR000748">
    <property type="entry name" value="PsdUridine_synth_RsuA/RluB/E/F"/>
</dbReference>
<dbReference type="PROSITE" id="PS50889">
    <property type="entry name" value="S4"/>
    <property type="match status" value="1"/>
</dbReference>
<sequence>MDRLQKVMAHAGIASRRKSESMIEAGRVKVNGKVITELGFQVKKSDSIEVDSVPIQKEKLVYFLLNKPRGVVSTASDPKNRETVVDLLHEVEERIYPVGRLDYDTTGVLLLTNDGELANKLMHPKYSVEKTYLAKVKGRVTREDIRQLEKGVVFDKVKSVPAKARIINYDRKKDYSTVELIIHEGKNHQVKKMMKAINHPIEKLTRTQYGFLSVEGMQSGVFRELKQFEINKLYQLVEDE</sequence>
<evidence type="ECO:0000256" key="4">
    <source>
        <dbReference type="PROSITE-ProRule" id="PRU00182"/>
    </source>
</evidence>
<evidence type="ECO:0000256" key="5">
    <source>
        <dbReference type="RuleBase" id="RU003887"/>
    </source>
</evidence>
<feature type="domain" description="RNA-binding S4" evidence="6">
    <location>
        <begin position="2"/>
        <end position="59"/>
    </location>
</feature>
<dbReference type="InterPro" id="IPR018496">
    <property type="entry name" value="PsdUridine_synth_RsuA/RluB_CS"/>
</dbReference>
<comment type="similarity">
    <text evidence="1 5">Belongs to the pseudouridine synthase RsuA family.</text>
</comment>
<dbReference type="GO" id="GO:0005829">
    <property type="term" value="C:cytosol"/>
    <property type="evidence" value="ECO:0007669"/>
    <property type="project" value="UniProtKB-ARBA"/>
</dbReference>
<dbReference type="GO" id="GO:0000455">
    <property type="term" value="P:enzyme-directed rRNA pseudouridine synthesis"/>
    <property type="evidence" value="ECO:0007669"/>
    <property type="project" value="UniProtKB-ARBA"/>
</dbReference>
<dbReference type="SUPFAM" id="SSF55174">
    <property type="entry name" value="Alpha-L RNA-binding motif"/>
    <property type="match status" value="1"/>
</dbReference>
<dbReference type="CDD" id="cd02870">
    <property type="entry name" value="PseudoU_synth_RsuA_like"/>
    <property type="match status" value="1"/>
</dbReference>